<name>A0A2G6KEH2_9BACT</name>
<proteinExistence type="inferred from homology"/>
<dbReference type="InterPro" id="IPR010044">
    <property type="entry name" value="MTAP"/>
</dbReference>
<feature type="domain" description="Nucleoside phosphorylase" evidence="5">
    <location>
        <begin position="5"/>
        <end position="244"/>
    </location>
</feature>
<dbReference type="Pfam" id="PF01048">
    <property type="entry name" value="PNP_UDP_1"/>
    <property type="match status" value="1"/>
</dbReference>
<evidence type="ECO:0000256" key="3">
    <source>
        <dbReference type="ARBA" id="ARBA00022726"/>
    </source>
</evidence>
<feature type="binding site" evidence="4">
    <location>
        <position position="185"/>
    </location>
    <ligand>
        <name>substrate</name>
    </ligand>
</feature>
<dbReference type="InterPro" id="IPR000845">
    <property type="entry name" value="Nucleoside_phosphorylase_d"/>
</dbReference>
<evidence type="ECO:0000256" key="1">
    <source>
        <dbReference type="ARBA" id="ARBA00022676"/>
    </source>
</evidence>
<dbReference type="GO" id="GO:0017061">
    <property type="term" value="F:S-methyl-5-thioadenosine phosphorylase activity"/>
    <property type="evidence" value="ECO:0007669"/>
    <property type="project" value="UniProtKB-UniRule"/>
</dbReference>
<evidence type="ECO:0000313" key="7">
    <source>
        <dbReference type="Proteomes" id="UP000230821"/>
    </source>
</evidence>
<dbReference type="PANTHER" id="PTHR42679">
    <property type="entry name" value="S-METHYL-5'-THIOADENOSINE PHOSPHORYLASE"/>
    <property type="match status" value="1"/>
</dbReference>
<dbReference type="CDD" id="cd09010">
    <property type="entry name" value="MTAP_SsMTAPII_like_MTIP"/>
    <property type="match status" value="1"/>
</dbReference>
<feature type="binding site" evidence="4">
    <location>
        <position position="12"/>
    </location>
    <ligand>
        <name>phosphate</name>
        <dbReference type="ChEBI" id="CHEBI:43474"/>
    </ligand>
</feature>
<comment type="similarity">
    <text evidence="4">Belongs to the PNP/MTAP phosphorylase family. MTAP subfamily.</text>
</comment>
<dbReference type="NCBIfam" id="TIGR01694">
    <property type="entry name" value="MTAP"/>
    <property type="match status" value="1"/>
</dbReference>
<feature type="binding site" evidence="4">
    <location>
        <begin position="87"/>
        <end position="88"/>
    </location>
    <ligand>
        <name>phosphate</name>
        <dbReference type="ChEBI" id="CHEBI:43474"/>
    </ligand>
</feature>
<dbReference type="SUPFAM" id="SSF53167">
    <property type="entry name" value="Purine and uridine phosphorylases"/>
    <property type="match status" value="1"/>
</dbReference>
<gene>
    <name evidence="4 6" type="primary">mtnP</name>
    <name evidence="6" type="ORF">CSA56_09125</name>
</gene>
<feature type="binding site" evidence="4">
    <location>
        <begin position="54"/>
        <end position="55"/>
    </location>
    <ligand>
        <name>phosphate</name>
        <dbReference type="ChEBI" id="CHEBI:43474"/>
    </ligand>
</feature>
<comment type="pathway">
    <text evidence="4">Amino-acid biosynthesis; L-methionine biosynthesis via salvage pathway; S-methyl-5-thio-alpha-D-ribose 1-phosphate from S-methyl-5'-thioadenosine (phosphorylase route): step 1/1.</text>
</comment>
<dbReference type="GO" id="GO:0005829">
    <property type="term" value="C:cytosol"/>
    <property type="evidence" value="ECO:0007669"/>
    <property type="project" value="TreeGrafter"/>
</dbReference>
<dbReference type="AlphaFoldDB" id="A0A2G6KEH2"/>
<comment type="caution">
    <text evidence="6">The sequence shown here is derived from an EMBL/GenBank/DDBJ whole genome shotgun (WGS) entry which is preliminary data.</text>
</comment>
<feature type="site" description="Important for substrate specificity" evidence="4">
    <location>
        <position position="222"/>
    </location>
</feature>
<dbReference type="UniPathway" id="UPA00904">
    <property type="reaction ID" value="UER00873"/>
</dbReference>
<feature type="binding site" evidence="4">
    <location>
        <position position="186"/>
    </location>
    <ligand>
        <name>phosphate</name>
        <dbReference type="ChEBI" id="CHEBI:43474"/>
    </ligand>
</feature>
<dbReference type="FunFam" id="3.40.50.1580:FF:000012">
    <property type="entry name" value="Probable 6-oxopurine nucleoside phosphorylase"/>
    <property type="match status" value="1"/>
</dbReference>
<feature type="binding site" evidence="4">
    <location>
        <begin position="209"/>
        <end position="211"/>
    </location>
    <ligand>
        <name>substrate</name>
    </ligand>
</feature>
<dbReference type="GO" id="GO:0019509">
    <property type="term" value="P:L-methionine salvage from methylthioadenosine"/>
    <property type="evidence" value="ECO:0007669"/>
    <property type="project" value="UniProtKB-UniRule"/>
</dbReference>
<organism evidence="6 7">
    <name type="scientific">candidate division KSB3 bacterium</name>
    <dbReference type="NCBI Taxonomy" id="2044937"/>
    <lineage>
        <taxon>Bacteria</taxon>
        <taxon>candidate division KSB3</taxon>
    </lineage>
</organism>
<dbReference type="HAMAP" id="MF_01963">
    <property type="entry name" value="MTAP"/>
    <property type="match status" value="1"/>
</dbReference>
<dbReference type="EC" id="2.4.2.28" evidence="4"/>
<evidence type="ECO:0000259" key="5">
    <source>
        <dbReference type="Pfam" id="PF01048"/>
    </source>
</evidence>
<evidence type="ECO:0000313" key="6">
    <source>
        <dbReference type="EMBL" id="PIE34067.1"/>
    </source>
</evidence>
<accession>A0A2G6KEH2</accession>
<comment type="subunit">
    <text evidence="4">Homohexamer. Dimer of a homotrimer.</text>
</comment>
<evidence type="ECO:0000256" key="2">
    <source>
        <dbReference type="ARBA" id="ARBA00022679"/>
    </source>
</evidence>
<dbReference type="Gene3D" id="3.40.50.1580">
    <property type="entry name" value="Nucleoside phosphorylase domain"/>
    <property type="match status" value="1"/>
</dbReference>
<evidence type="ECO:0000256" key="4">
    <source>
        <dbReference type="HAMAP-Rule" id="MF_01963"/>
    </source>
</evidence>
<keyword evidence="1 4" id="KW-0328">Glycosyltransferase</keyword>
<dbReference type="GO" id="GO:0006166">
    <property type="term" value="P:purine ribonucleoside salvage"/>
    <property type="evidence" value="ECO:0007669"/>
    <property type="project" value="UniProtKB-KW"/>
</dbReference>
<comment type="catalytic activity">
    <reaction evidence="4">
        <text>S-methyl-5'-thioadenosine + phosphate = 5-(methylsulfanyl)-alpha-D-ribose 1-phosphate + adenine</text>
        <dbReference type="Rhea" id="RHEA:11852"/>
        <dbReference type="ChEBI" id="CHEBI:16708"/>
        <dbReference type="ChEBI" id="CHEBI:17509"/>
        <dbReference type="ChEBI" id="CHEBI:43474"/>
        <dbReference type="ChEBI" id="CHEBI:58533"/>
        <dbReference type="EC" id="2.4.2.28"/>
    </reaction>
</comment>
<sequence length="286" mass="31559">MSDIKIGVIGGSGLYDMETLTDVERVNIETPFGEPSDEYILGSLEGIRVAFLPRHGRGHRISPTELNFRANIYGFKTLGVEHIISVSAVGSLKEDIHPLDVVVPDQFFDRTRHRASTFFGDGLVAHIAFADPVCPDLADLLYQAAVSQGATAHKGGTYLCMEGPAFSTRAESNVYRQWGMDIIGMTNLQEAKLAREAEICYATMAMVTDYDCWHEEEDDVTVEAIIQNLHNNAALAKKVIQTVVPQISDERNCLCATALQYALLTDRSAISQTTKEKLELLVSNYL</sequence>
<feature type="site" description="Important for substrate specificity" evidence="4">
    <location>
        <position position="167"/>
    </location>
</feature>
<dbReference type="InterPro" id="IPR035994">
    <property type="entry name" value="Nucleoside_phosphorylase_sf"/>
</dbReference>
<keyword evidence="3 4" id="KW-0660">Purine salvage</keyword>
<protein>
    <recommendedName>
        <fullName evidence="4">S-methyl-5'-thioadenosine phosphorylase</fullName>
        <ecNumber evidence="4">2.4.2.28</ecNumber>
    </recommendedName>
    <alternativeName>
        <fullName evidence="4">5'-methylthioadenosine phosphorylase</fullName>
        <shortName evidence="4">MTA phosphorylase</shortName>
        <shortName evidence="4">MTAP</shortName>
    </alternativeName>
</protein>
<keyword evidence="2 4" id="KW-0808">Transferase</keyword>
<comment type="function">
    <text evidence="4">Catalyzes the reversible phosphorylation of S-methyl-5'-thioadenosine (MTA) to adenine and 5-methylthioribose-1-phosphate. Involved in the breakdown of MTA, a major by-product of polyamine biosynthesis. Responsible for the first step in the methionine salvage pathway after MTA has been generated from S-adenosylmethionine. Has broad substrate specificity with 6-aminopurine nucleosides as preferred substrates.</text>
</comment>
<reference evidence="6 7" key="1">
    <citation type="submission" date="2017-10" db="EMBL/GenBank/DDBJ databases">
        <title>Novel microbial diversity and functional potential in the marine mammal oral microbiome.</title>
        <authorList>
            <person name="Dudek N.K."/>
            <person name="Sun C.L."/>
            <person name="Burstein D."/>
            <person name="Kantor R.S."/>
            <person name="Aliaga Goltsman D.S."/>
            <person name="Bik E.M."/>
            <person name="Thomas B.C."/>
            <person name="Banfield J.F."/>
            <person name="Relman D.A."/>
        </authorList>
    </citation>
    <scope>NUCLEOTIDE SEQUENCE [LARGE SCALE GENOMIC DNA]</scope>
    <source>
        <strain evidence="6">DOLJORAL78_47_16</strain>
    </source>
</reference>
<dbReference type="EMBL" id="PDSK01000092">
    <property type="protein sequence ID" value="PIE34067.1"/>
    <property type="molecule type" value="Genomic_DNA"/>
</dbReference>
<dbReference type="Proteomes" id="UP000230821">
    <property type="component" value="Unassembled WGS sequence"/>
</dbReference>
<dbReference type="PANTHER" id="PTHR42679:SF2">
    <property type="entry name" value="S-METHYL-5'-THIOADENOSINE PHOSPHORYLASE"/>
    <property type="match status" value="1"/>
</dbReference>